<name>Q0CW64_ASPTN</name>
<feature type="compositionally biased region" description="Basic and acidic residues" evidence="8">
    <location>
        <begin position="24"/>
        <end position="36"/>
    </location>
</feature>
<dbReference type="Pfam" id="PF00172">
    <property type="entry name" value="Zn_clus"/>
    <property type="match status" value="1"/>
</dbReference>
<evidence type="ECO:0000259" key="9">
    <source>
        <dbReference type="PROSITE" id="PS50048"/>
    </source>
</evidence>
<evidence type="ECO:0000256" key="2">
    <source>
        <dbReference type="ARBA" id="ARBA00022833"/>
    </source>
</evidence>
<dbReference type="AlphaFoldDB" id="Q0CW64"/>
<dbReference type="EMBL" id="CH476596">
    <property type="protein sequence ID" value="EAU37032.1"/>
    <property type="molecule type" value="Genomic_DNA"/>
</dbReference>
<dbReference type="GeneID" id="4317161"/>
<dbReference type="eggNOG" id="KOG1721">
    <property type="taxonomic scope" value="Eukaryota"/>
</dbReference>
<evidence type="ECO:0000256" key="6">
    <source>
        <dbReference type="ARBA" id="ARBA00023242"/>
    </source>
</evidence>
<evidence type="ECO:0000313" key="12">
    <source>
        <dbReference type="Proteomes" id="UP000007963"/>
    </source>
</evidence>
<keyword evidence="6" id="KW-0539">Nucleus</keyword>
<feature type="compositionally biased region" description="Polar residues" evidence="8">
    <location>
        <begin position="188"/>
        <end position="199"/>
    </location>
</feature>
<dbReference type="PANTHER" id="PTHR47660:SF7">
    <property type="entry name" value="TRANSCRIPTION FACTOR WITH C2H2 AND ZN(2)-CYS(6) DNA BINDING DOMAIN (EUROFUNG)"/>
    <property type="match status" value="1"/>
</dbReference>
<dbReference type="OrthoDB" id="654211at2759"/>
<feature type="region of interest" description="Disordered" evidence="8">
    <location>
        <begin position="377"/>
        <end position="445"/>
    </location>
</feature>
<dbReference type="Pfam" id="PF04082">
    <property type="entry name" value="Fungal_trans"/>
    <property type="match status" value="1"/>
</dbReference>
<keyword evidence="2" id="KW-0862">Zinc</keyword>
<keyword evidence="3" id="KW-0805">Transcription regulation</keyword>
<dbReference type="Proteomes" id="UP000007963">
    <property type="component" value="Unassembled WGS sequence"/>
</dbReference>
<dbReference type="SMART" id="SM00066">
    <property type="entry name" value="GAL4"/>
    <property type="match status" value="1"/>
</dbReference>
<evidence type="ECO:0000256" key="8">
    <source>
        <dbReference type="SAM" id="MobiDB-lite"/>
    </source>
</evidence>
<dbReference type="PANTHER" id="PTHR47660">
    <property type="entry name" value="TRANSCRIPTION FACTOR WITH C2H2 AND ZN(2)-CYS(6) DNA BINDING DOMAIN (EUROFUNG)-RELATED-RELATED"/>
    <property type="match status" value="1"/>
</dbReference>
<dbReference type="STRING" id="341663.Q0CW64"/>
<keyword evidence="4" id="KW-0238">DNA-binding</keyword>
<dbReference type="RefSeq" id="XP_001211248.1">
    <property type="nucleotide sequence ID" value="XM_001211248.1"/>
</dbReference>
<dbReference type="GO" id="GO:0009893">
    <property type="term" value="P:positive regulation of metabolic process"/>
    <property type="evidence" value="ECO:0007669"/>
    <property type="project" value="UniProtKB-ARBA"/>
</dbReference>
<feature type="domain" description="C2H2-type" evidence="10">
    <location>
        <begin position="46"/>
        <end position="73"/>
    </location>
</feature>
<feature type="compositionally biased region" description="Polar residues" evidence="8">
    <location>
        <begin position="140"/>
        <end position="164"/>
    </location>
</feature>
<dbReference type="VEuPathDB" id="FungiDB:ATEG_02070"/>
<feature type="domain" description="Zn(2)-C6 fungal-type" evidence="9">
    <location>
        <begin position="94"/>
        <end position="123"/>
    </location>
</feature>
<feature type="region of interest" description="Disordered" evidence="8">
    <location>
        <begin position="125"/>
        <end position="249"/>
    </location>
</feature>
<accession>Q0CW64</accession>
<organism evidence="11 12">
    <name type="scientific">Aspergillus terreus (strain NIH 2624 / FGSC A1156)</name>
    <dbReference type="NCBI Taxonomy" id="341663"/>
    <lineage>
        <taxon>Eukaryota</taxon>
        <taxon>Fungi</taxon>
        <taxon>Dikarya</taxon>
        <taxon>Ascomycota</taxon>
        <taxon>Pezizomycotina</taxon>
        <taxon>Eurotiomycetes</taxon>
        <taxon>Eurotiomycetidae</taxon>
        <taxon>Eurotiales</taxon>
        <taxon>Aspergillaceae</taxon>
        <taxon>Aspergillus</taxon>
        <taxon>Aspergillus subgen. Circumdati</taxon>
    </lineage>
</organism>
<keyword evidence="7" id="KW-0863">Zinc-finger</keyword>
<feature type="region of interest" description="Disordered" evidence="8">
    <location>
        <begin position="1"/>
        <end position="47"/>
    </location>
</feature>
<dbReference type="Gene3D" id="3.30.160.60">
    <property type="entry name" value="Classic Zinc Finger"/>
    <property type="match status" value="1"/>
</dbReference>
<dbReference type="Gene3D" id="4.10.240.10">
    <property type="entry name" value="Zn(2)-C6 fungal-type DNA-binding domain"/>
    <property type="match status" value="1"/>
</dbReference>
<dbReference type="InterPro" id="IPR007219">
    <property type="entry name" value="XnlR_reg_dom"/>
</dbReference>
<dbReference type="InterPro" id="IPR001138">
    <property type="entry name" value="Zn2Cys6_DnaBD"/>
</dbReference>
<dbReference type="InterPro" id="IPR036236">
    <property type="entry name" value="Znf_C2H2_sf"/>
</dbReference>
<dbReference type="GO" id="GO:0003677">
    <property type="term" value="F:DNA binding"/>
    <property type="evidence" value="ECO:0007669"/>
    <property type="project" value="UniProtKB-KW"/>
</dbReference>
<dbReference type="GO" id="GO:0008270">
    <property type="term" value="F:zinc ion binding"/>
    <property type="evidence" value="ECO:0007669"/>
    <property type="project" value="UniProtKB-KW"/>
</dbReference>
<evidence type="ECO:0000256" key="7">
    <source>
        <dbReference type="PROSITE-ProRule" id="PRU00042"/>
    </source>
</evidence>
<keyword evidence="5" id="KW-0804">Transcription</keyword>
<feature type="compositionally biased region" description="Low complexity" evidence="8">
    <location>
        <begin position="346"/>
        <end position="356"/>
    </location>
</feature>
<dbReference type="PROSITE" id="PS50157">
    <property type="entry name" value="ZINC_FINGER_C2H2_2"/>
    <property type="match status" value="1"/>
</dbReference>
<proteinExistence type="predicted"/>
<dbReference type="GO" id="GO:0006351">
    <property type="term" value="P:DNA-templated transcription"/>
    <property type="evidence" value="ECO:0007669"/>
    <property type="project" value="InterPro"/>
</dbReference>
<dbReference type="HOGENOM" id="CLU_003864_1_0_1"/>
<evidence type="ECO:0000256" key="1">
    <source>
        <dbReference type="ARBA" id="ARBA00022723"/>
    </source>
</evidence>
<protein>
    <recommendedName>
        <fullName evidence="13">C2H2-type domain-containing protein</fullName>
    </recommendedName>
</protein>
<reference evidence="12" key="1">
    <citation type="submission" date="2005-09" db="EMBL/GenBank/DDBJ databases">
        <title>Annotation of the Aspergillus terreus NIH2624 genome.</title>
        <authorList>
            <person name="Birren B.W."/>
            <person name="Lander E.S."/>
            <person name="Galagan J.E."/>
            <person name="Nusbaum C."/>
            <person name="Devon K."/>
            <person name="Henn M."/>
            <person name="Ma L.-J."/>
            <person name="Jaffe D.B."/>
            <person name="Butler J."/>
            <person name="Alvarez P."/>
            <person name="Gnerre S."/>
            <person name="Grabherr M."/>
            <person name="Kleber M."/>
            <person name="Mauceli E.W."/>
            <person name="Brockman W."/>
            <person name="Rounsley S."/>
            <person name="Young S.K."/>
            <person name="LaButti K."/>
            <person name="Pushparaj V."/>
            <person name="DeCaprio D."/>
            <person name="Crawford M."/>
            <person name="Koehrsen M."/>
            <person name="Engels R."/>
            <person name="Montgomery P."/>
            <person name="Pearson M."/>
            <person name="Howarth C."/>
            <person name="Larson L."/>
            <person name="Luoma S."/>
            <person name="White J."/>
            <person name="Alvarado L."/>
            <person name="Kodira C.D."/>
            <person name="Zeng Q."/>
            <person name="Oleary S."/>
            <person name="Yandava C."/>
            <person name="Denning D.W."/>
            <person name="Nierman W.C."/>
            <person name="Milne T."/>
            <person name="Madden K."/>
        </authorList>
    </citation>
    <scope>NUCLEOTIDE SEQUENCE [LARGE SCALE GENOMIC DNA]</scope>
    <source>
        <strain evidence="12">NIH 2624 / FGSC A1156</strain>
    </source>
</reference>
<dbReference type="PROSITE" id="PS00028">
    <property type="entry name" value="ZINC_FINGER_C2H2_1"/>
    <property type="match status" value="1"/>
</dbReference>
<dbReference type="PROSITE" id="PS00463">
    <property type="entry name" value="ZN2_CY6_FUNGAL_1"/>
    <property type="match status" value="1"/>
</dbReference>
<evidence type="ECO:0000256" key="4">
    <source>
        <dbReference type="ARBA" id="ARBA00023125"/>
    </source>
</evidence>
<gene>
    <name evidence="11" type="ORF">ATEG_02070</name>
</gene>
<evidence type="ECO:0000256" key="3">
    <source>
        <dbReference type="ARBA" id="ARBA00023015"/>
    </source>
</evidence>
<keyword evidence="1" id="KW-0479">Metal-binding</keyword>
<dbReference type="CDD" id="cd00067">
    <property type="entry name" value="GAL4"/>
    <property type="match status" value="1"/>
</dbReference>
<feature type="compositionally biased region" description="Polar residues" evidence="8">
    <location>
        <begin position="377"/>
        <end position="421"/>
    </location>
</feature>
<dbReference type="GO" id="GO:0000981">
    <property type="term" value="F:DNA-binding transcription factor activity, RNA polymerase II-specific"/>
    <property type="evidence" value="ECO:0007669"/>
    <property type="project" value="InterPro"/>
</dbReference>
<dbReference type="InterPro" id="IPR013087">
    <property type="entry name" value="Znf_C2H2_type"/>
</dbReference>
<evidence type="ECO:0000313" key="11">
    <source>
        <dbReference type="EMBL" id="EAU37032.1"/>
    </source>
</evidence>
<dbReference type="PROSITE" id="PS50048">
    <property type="entry name" value="ZN2_CY6_FUNGAL_2"/>
    <property type="match status" value="1"/>
</dbReference>
<evidence type="ECO:0000256" key="5">
    <source>
        <dbReference type="ARBA" id="ARBA00023163"/>
    </source>
</evidence>
<dbReference type="InterPro" id="IPR036864">
    <property type="entry name" value="Zn2-C6_fun-type_DNA-bd_sf"/>
</dbReference>
<dbReference type="SUPFAM" id="SSF57701">
    <property type="entry name" value="Zn2/Cys6 DNA-binding domain"/>
    <property type="match status" value="1"/>
</dbReference>
<feature type="compositionally biased region" description="Basic and acidic residues" evidence="8">
    <location>
        <begin position="1"/>
        <end position="14"/>
    </location>
</feature>
<dbReference type="OMA" id="FRACYKC"/>
<dbReference type="SUPFAM" id="SSF57667">
    <property type="entry name" value="beta-beta-alpha zinc fingers"/>
    <property type="match status" value="1"/>
</dbReference>
<dbReference type="CDD" id="cd12148">
    <property type="entry name" value="fungal_TF_MHR"/>
    <property type="match status" value="1"/>
</dbReference>
<evidence type="ECO:0008006" key="13">
    <source>
        <dbReference type="Google" id="ProtNLM"/>
    </source>
</evidence>
<feature type="region of interest" description="Disordered" evidence="8">
    <location>
        <begin position="335"/>
        <end position="356"/>
    </location>
</feature>
<sequence>MSLEKSDAGPERSIEAVNFPDVDGTIKTDSPGEDRGMQPSASSGQTTCSVCRSTFRRPEHLKRHFRSHTKEKPFECTQCGRHFSRTITVKTFRACFKCAVARVRCSGGFPCARCENRSLECQYPTERRSKAKGRKDASQVLLSSKNGAPNDQPSRQNLSQQTLSPLAPDSDGAAQPPSQTPAYEIGQFQVQLPSSNGPNPSVHRASGPGSHAYSETLENGHQGMRRDTNPDAPSETTTPPFHPYGGANVLQPYPRVSTSNMRGTLAAERDSELNFQLRRPLEPANTEPEIDPAETSMQQSQLAFTQPFLDHSTLSTINWLPNDFLLGSVNDTSTSPGFSSHTFRAGPSSSSLGPGSLFSPTFNHSLSEDIAQIQRGYTNRPGTTGVSSRSTDQPLPSRLESNLNNKRSADNVHNSGAQISKYQRKPGPSGSRHRGSTSPLPHIQKDDAEPQFLFPMIEEPTVDAQFENGTASSFKIEPQTYDHIYQWFRRLCCADDSLYRKFESATFPTARNLSTFVTMFFSSFQPIYPIFHRPTFNPNACHWLVTVAVSAIGCQYAGLNEQHKYAQAFHEFLRRAINVEKEKHRFDRSPLWLLQATILNCLGLFHGRSERCGASAFSSFGDLVNHTMREGLLGPSGLAGLRPETLDQQWALWIEDEVRRRLGYLIWLLDCTLAYHFDSRPLLCLDDGQAPLPSHERLWQANSALTWKRLLDDIPVTTAKETPSLYDATLMMYIEKNLVPWAGEFSQVLIIHALYHRMWEVGDYFRRPLSFWNPTAKKQSRESAIPSGSVWLPGIPSYSKWRNSACDCLDILHWSANSAITEAAGLEHPPVLHLHEARLILLTPFREIRTLATALATDRVHWVDRQETLEWQYVLRWMKHDQYKARLAVIHSGNTLWHVRRYLANTFHEPVAVFLATLTLWIYGLCHAEVFPDQSAAGQEPNTTVTIQLDTPCDDQLVQMFVRKGHRMIGKVTGVGDVCGPYGPEMILKMGCETLAKLSSWGISRRLAAILTQLVEVTAETANGLPAM</sequence>
<dbReference type="FunFam" id="3.30.160.60:FF:001719">
    <property type="entry name" value="C2H2 type zinc finger domain protein"/>
    <property type="match status" value="1"/>
</dbReference>
<evidence type="ECO:0000259" key="10">
    <source>
        <dbReference type="PROSITE" id="PS50157"/>
    </source>
</evidence>